<proteinExistence type="predicted"/>
<gene>
    <name evidence="2" type="ORF">BU23DRAFT_574200</name>
</gene>
<accession>A0A6A5UTL0</accession>
<feature type="compositionally biased region" description="Basic and acidic residues" evidence="1">
    <location>
        <begin position="39"/>
        <end position="50"/>
    </location>
</feature>
<dbReference type="EMBL" id="ML976749">
    <property type="protein sequence ID" value="KAF1966246.1"/>
    <property type="molecule type" value="Genomic_DNA"/>
</dbReference>
<sequence length="138" mass="15875">MTWFEVRHDSKHRLFLVKHKGQMPPNVPTLQTTQTGRFKISESSEDRDKNAAPVSSMQSRHLRDSASKKSPDEHRQSQQGPSDAENERQRRTMSSGIFENDHRRTSTCAPRYTTQTLESSSLVQTCQTDINRARENSM</sequence>
<dbReference type="Proteomes" id="UP000800036">
    <property type="component" value="Unassembled WGS sequence"/>
</dbReference>
<evidence type="ECO:0000313" key="3">
    <source>
        <dbReference type="Proteomes" id="UP000800036"/>
    </source>
</evidence>
<feature type="compositionally biased region" description="Basic and acidic residues" evidence="1">
    <location>
        <begin position="61"/>
        <end position="76"/>
    </location>
</feature>
<evidence type="ECO:0000256" key="1">
    <source>
        <dbReference type="SAM" id="MobiDB-lite"/>
    </source>
</evidence>
<dbReference type="AlphaFoldDB" id="A0A6A5UTL0"/>
<keyword evidence="3" id="KW-1185">Reference proteome</keyword>
<evidence type="ECO:0000313" key="2">
    <source>
        <dbReference type="EMBL" id="KAF1966246.1"/>
    </source>
</evidence>
<organism evidence="2 3">
    <name type="scientific">Bimuria novae-zelandiae CBS 107.79</name>
    <dbReference type="NCBI Taxonomy" id="1447943"/>
    <lineage>
        <taxon>Eukaryota</taxon>
        <taxon>Fungi</taxon>
        <taxon>Dikarya</taxon>
        <taxon>Ascomycota</taxon>
        <taxon>Pezizomycotina</taxon>
        <taxon>Dothideomycetes</taxon>
        <taxon>Pleosporomycetidae</taxon>
        <taxon>Pleosporales</taxon>
        <taxon>Massarineae</taxon>
        <taxon>Didymosphaeriaceae</taxon>
        <taxon>Bimuria</taxon>
    </lineage>
</organism>
<name>A0A6A5UTL0_9PLEO</name>
<feature type="region of interest" description="Disordered" evidence="1">
    <location>
        <begin position="19"/>
        <end position="112"/>
    </location>
</feature>
<reference evidence="2" key="1">
    <citation type="journal article" date="2020" name="Stud. Mycol.">
        <title>101 Dothideomycetes genomes: a test case for predicting lifestyles and emergence of pathogens.</title>
        <authorList>
            <person name="Haridas S."/>
            <person name="Albert R."/>
            <person name="Binder M."/>
            <person name="Bloem J."/>
            <person name="Labutti K."/>
            <person name="Salamov A."/>
            <person name="Andreopoulos B."/>
            <person name="Baker S."/>
            <person name="Barry K."/>
            <person name="Bills G."/>
            <person name="Bluhm B."/>
            <person name="Cannon C."/>
            <person name="Castanera R."/>
            <person name="Culley D."/>
            <person name="Daum C."/>
            <person name="Ezra D."/>
            <person name="Gonzalez J."/>
            <person name="Henrissat B."/>
            <person name="Kuo A."/>
            <person name="Liang C."/>
            <person name="Lipzen A."/>
            <person name="Lutzoni F."/>
            <person name="Magnuson J."/>
            <person name="Mondo S."/>
            <person name="Nolan M."/>
            <person name="Ohm R."/>
            <person name="Pangilinan J."/>
            <person name="Park H.-J."/>
            <person name="Ramirez L."/>
            <person name="Alfaro M."/>
            <person name="Sun H."/>
            <person name="Tritt A."/>
            <person name="Yoshinaga Y."/>
            <person name="Zwiers L.-H."/>
            <person name="Turgeon B."/>
            <person name="Goodwin S."/>
            <person name="Spatafora J."/>
            <person name="Crous P."/>
            <person name="Grigoriev I."/>
        </authorList>
    </citation>
    <scope>NUCLEOTIDE SEQUENCE</scope>
    <source>
        <strain evidence="2">CBS 107.79</strain>
    </source>
</reference>
<protein>
    <submittedName>
        <fullName evidence="2">Uncharacterized protein</fullName>
    </submittedName>
</protein>